<keyword evidence="3 9" id="KW-1003">Cell membrane</keyword>
<keyword evidence="5 9" id="KW-0653">Protein transport</keyword>
<evidence type="ECO:0000313" key="12">
    <source>
        <dbReference type="Proteomes" id="UP000005947"/>
    </source>
</evidence>
<evidence type="ECO:0000256" key="4">
    <source>
        <dbReference type="ARBA" id="ARBA00022692"/>
    </source>
</evidence>
<evidence type="ECO:0000256" key="5">
    <source>
        <dbReference type="ARBA" id="ARBA00022927"/>
    </source>
</evidence>
<dbReference type="GO" id="GO:0043952">
    <property type="term" value="P:protein transport by the Sec complex"/>
    <property type="evidence" value="ECO:0007669"/>
    <property type="project" value="UniProtKB-UniRule"/>
</dbReference>
<keyword evidence="7 9" id="KW-0811">Translocation</keyword>
<accession>F1T3I9</accession>
<keyword evidence="8 9" id="KW-0472">Membrane</keyword>
<reference evidence="11 12" key="1">
    <citation type="submission" date="2011-02" db="EMBL/GenBank/DDBJ databases">
        <authorList>
            <person name="Muzny D."/>
            <person name="Qin X."/>
            <person name="Buhay C."/>
            <person name="Dugan-Rocha S."/>
            <person name="Ding Y."/>
            <person name="Chen G."/>
            <person name="Hawes A."/>
            <person name="Holder M."/>
            <person name="Jhangiani S."/>
            <person name="Johnson A."/>
            <person name="Khan Z."/>
            <person name="Li Z."/>
            <person name="Liu W."/>
            <person name="Liu X."/>
            <person name="Perez L."/>
            <person name="Shen H."/>
            <person name="Wang Q."/>
            <person name="Watt J."/>
            <person name="Xi L."/>
            <person name="Xin Y."/>
            <person name="Zhou J."/>
            <person name="Deng J."/>
            <person name="Jiang H."/>
            <person name="Liu Y."/>
            <person name="Qu J."/>
            <person name="Song X.-Z."/>
            <person name="Zhang L."/>
            <person name="Villasana D."/>
            <person name="Johnson A."/>
            <person name="Liu J."/>
            <person name="Liyanage D."/>
            <person name="Lorensuhewa L."/>
            <person name="Robinson T."/>
            <person name="Song A."/>
            <person name="Song B.-B."/>
            <person name="Dinh H."/>
            <person name="Thornton R."/>
            <person name="Coyle M."/>
            <person name="Francisco L."/>
            <person name="Jackson L."/>
            <person name="Javaid M."/>
            <person name="Korchina V."/>
            <person name="Kovar C."/>
            <person name="Mata R."/>
            <person name="Mathew T."/>
            <person name="Ngo R."/>
            <person name="Nguyen L."/>
            <person name="Nguyen N."/>
            <person name="Okwuonu G."/>
            <person name="Ongeri F."/>
            <person name="Pham C."/>
            <person name="Simmons D."/>
            <person name="Wilczek-Boney K."/>
            <person name="Hale W."/>
            <person name="Jakkamsetti A."/>
            <person name="Pham P."/>
            <person name="Ruth R."/>
            <person name="San Lucas F."/>
            <person name="Warren J."/>
            <person name="Zhang J."/>
            <person name="Zhao Z."/>
            <person name="Zhou C."/>
            <person name="Zhu D."/>
            <person name="Lee S."/>
            <person name="Bess C."/>
            <person name="Blankenburg K."/>
            <person name="Forbes L."/>
            <person name="Fu Q."/>
            <person name="Gubbala S."/>
            <person name="Hirani K."/>
            <person name="Jayaseelan J.C."/>
            <person name="Lara F."/>
            <person name="Munidasa M."/>
            <person name="Palculict T."/>
            <person name="Patil S."/>
            <person name="Pu L.-L."/>
            <person name="Saada N."/>
            <person name="Tang L."/>
            <person name="Weissenberger G."/>
            <person name="Zhu Y."/>
            <person name="Hemphill L."/>
            <person name="Shang Y."/>
            <person name="Youmans B."/>
            <person name="Ayvaz T."/>
            <person name="Ross M."/>
            <person name="Santibanez J."/>
            <person name="Aqrawi P."/>
            <person name="Gross S."/>
            <person name="Joshi V."/>
            <person name="Fowler G."/>
            <person name="Nazareth L."/>
            <person name="Reid J."/>
            <person name="Worley K."/>
            <person name="Petrosino J."/>
            <person name="Highlander S."/>
            <person name="Gibbs R."/>
        </authorList>
    </citation>
    <scope>NUCLEOTIDE SEQUENCE [LARGE SCALE GENOMIC DNA]</scope>
    <source>
        <strain evidence="11 12">DSM 15829</strain>
    </source>
</reference>
<proteinExistence type="inferred from homology"/>
<dbReference type="NCBIfam" id="TIGR00964">
    <property type="entry name" value="secE_bact"/>
    <property type="match status" value="1"/>
</dbReference>
<dbReference type="OrthoDB" id="9805743at2"/>
<keyword evidence="4 9" id="KW-0812">Transmembrane</keyword>
<comment type="subcellular location">
    <subcellularLocation>
        <location evidence="9">Cell membrane</location>
        <topology evidence="9">Single-pass membrane protein</topology>
    </subcellularLocation>
    <subcellularLocation>
        <location evidence="1">Membrane</location>
    </subcellularLocation>
</comment>
<evidence type="ECO:0000256" key="7">
    <source>
        <dbReference type="ARBA" id="ARBA00023010"/>
    </source>
</evidence>
<dbReference type="InterPro" id="IPR038379">
    <property type="entry name" value="SecE_sf"/>
</dbReference>
<evidence type="ECO:0000256" key="2">
    <source>
        <dbReference type="ARBA" id="ARBA00022448"/>
    </source>
</evidence>
<organism evidence="11 12">
    <name type="scientific">Fannyhessea vaginae DSM 15829</name>
    <dbReference type="NCBI Taxonomy" id="525256"/>
    <lineage>
        <taxon>Bacteria</taxon>
        <taxon>Bacillati</taxon>
        <taxon>Actinomycetota</taxon>
        <taxon>Coriobacteriia</taxon>
        <taxon>Coriobacteriales</taxon>
        <taxon>Atopobiaceae</taxon>
        <taxon>Fannyhessea</taxon>
    </lineage>
</organism>
<evidence type="ECO:0000256" key="3">
    <source>
        <dbReference type="ARBA" id="ARBA00022475"/>
    </source>
</evidence>
<dbReference type="InterPro" id="IPR005807">
    <property type="entry name" value="SecE_bac"/>
</dbReference>
<keyword evidence="6 9" id="KW-1133">Transmembrane helix</keyword>
<dbReference type="Gene3D" id="1.20.5.1030">
    <property type="entry name" value="Preprotein translocase secy subunit"/>
    <property type="match status" value="1"/>
</dbReference>
<feature type="compositionally biased region" description="Basic residues" evidence="10">
    <location>
        <begin position="1"/>
        <end position="12"/>
    </location>
</feature>
<feature type="region of interest" description="Disordered" evidence="10">
    <location>
        <begin position="1"/>
        <end position="59"/>
    </location>
</feature>
<dbReference type="GO" id="GO:0008320">
    <property type="term" value="F:protein transmembrane transporter activity"/>
    <property type="evidence" value="ECO:0007669"/>
    <property type="project" value="UniProtKB-UniRule"/>
</dbReference>
<evidence type="ECO:0000256" key="8">
    <source>
        <dbReference type="ARBA" id="ARBA00023136"/>
    </source>
</evidence>
<dbReference type="InterPro" id="IPR001901">
    <property type="entry name" value="Translocase_SecE/Sec61-g"/>
</dbReference>
<dbReference type="Proteomes" id="UP000005947">
    <property type="component" value="Unassembled WGS sequence"/>
</dbReference>
<evidence type="ECO:0000256" key="6">
    <source>
        <dbReference type="ARBA" id="ARBA00022989"/>
    </source>
</evidence>
<dbReference type="EMBL" id="ACGK02000001">
    <property type="protein sequence ID" value="EGF23283.1"/>
    <property type="molecule type" value="Genomic_DNA"/>
</dbReference>
<dbReference type="HAMAP" id="MF_00422">
    <property type="entry name" value="SecE"/>
    <property type="match status" value="1"/>
</dbReference>
<keyword evidence="12" id="KW-1185">Reference proteome</keyword>
<evidence type="ECO:0000256" key="9">
    <source>
        <dbReference type="HAMAP-Rule" id="MF_00422"/>
    </source>
</evidence>
<evidence type="ECO:0000256" key="10">
    <source>
        <dbReference type="SAM" id="MobiDB-lite"/>
    </source>
</evidence>
<dbReference type="PRINTS" id="PR01650">
    <property type="entry name" value="SECETRNLCASE"/>
</dbReference>
<dbReference type="Pfam" id="PF00584">
    <property type="entry name" value="SecE"/>
    <property type="match status" value="1"/>
</dbReference>
<comment type="subunit">
    <text evidence="9">Component of the Sec protein translocase complex. Heterotrimer consisting of SecY, SecE and SecG subunits. The heterotrimers can form oligomers, although 1 heterotrimer is thought to be able to translocate proteins. Interacts with the ribosome. Interacts with SecDF, and other proteins may be involved. Interacts with SecA.</text>
</comment>
<evidence type="ECO:0000256" key="1">
    <source>
        <dbReference type="ARBA" id="ARBA00004370"/>
    </source>
</evidence>
<sequence length="121" mass="13296">MAKKERQRRSARQARSQERERMAADAASDEATTSSTKAVQSSLQPSRKHSKSDAKKANGGRIKTYFKAVKTEMHRVVWPSKPELKNYSGAVICALVVCGLAIWLVDTGFVALLVSFTGLRG</sequence>
<keyword evidence="2 9" id="KW-0813">Transport</keyword>
<dbReference type="RefSeq" id="WP_006302348.1">
    <property type="nucleotide sequence ID" value="NZ_ACGK02000001.1"/>
</dbReference>
<dbReference type="PANTHER" id="PTHR33910">
    <property type="entry name" value="PROTEIN TRANSLOCASE SUBUNIT SECE"/>
    <property type="match status" value="1"/>
</dbReference>
<comment type="similarity">
    <text evidence="9">Belongs to the SecE/SEC61-gamma family.</text>
</comment>
<dbReference type="GO" id="GO:0006605">
    <property type="term" value="P:protein targeting"/>
    <property type="evidence" value="ECO:0007669"/>
    <property type="project" value="UniProtKB-UniRule"/>
</dbReference>
<dbReference type="GeneID" id="93210992"/>
<feature type="transmembrane region" description="Helical" evidence="9">
    <location>
        <begin position="90"/>
        <end position="116"/>
    </location>
</feature>
<comment type="caution">
    <text evidence="11">The sequence shown here is derived from an EMBL/GenBank/DDBJ whole genome shotgun (WGS) entry which is preliminary data.</text>
</comment>
<gene>
    <name evidence="9 11" type="primary">secE</name>
    <name evidence="11" type="ORF">HMPREF0091_10230</name>
</gene>
<feature type="compositionally biased region" description="Low complexity" evidence="10">
    <location>
        <begin position="24"/>
        <end position="38"/>
    </location>
</feature>
<dbReference type="AlphaFoldDB" id="F1T3I9"/>
<evidence type="ECO:0000313" key="11">
    <source>
        <dbReference type="EMBL" id="EGF23283.1"/>
    </source>
</evidence>
<dbReference type="PANTHER" id="PTHR33910:SF1">
    <property type="entry name" value="PROTEIN TRANSLOCASE SUBUNIT SECE"/>
    <property type="match status" value="1"/>
</dbReference>
<dbReference type="GO" id="GO:0065002">
    <property type="term" value="P:intracellular protein transmembrane transport"/>
    <property type="evidence" value="ECO:0007669"/>
    <property type="project" value="UniProtKB-UniRule"/>
</dbReference>
<comment type="function">
    <text evidence="9">Essential subunit of the Sec protein translocation channel SecYEG. Clamps together the 2 halves of SecY. May contact the channel plug during translocation.</text>
</comment>
<dbReference type="eggNOG" id="COG0690">
    <property type="taxonomic scope" value="Bacteria"/>
</dbReference>
<name>F1T3I9_9ACTN</name>
<dbReference type="GO" id="GO:0009306">
    <property type="term" value="P:protein secretion"/>
    <property type="evidence" value="ECO:0007669"/>
    <property type="project" value="UniProtKB-UniRule"/>
</dbReference>
<dbReference type="GO" id="GO:0005886">
    <property type="term" value="C:plasma membrane"/>
    <property type="evidence" value="ECO:0007669"/>
    <property type="project" value="UniProtKB-SubCell"/>
</dbReference>
<protein>
    <recommendedName>
        <fullName evidence="9">Protein translocase subunit SecE</fullName>
    </recommendedName>
</protein>